<evidence type="ECO:0000313" key="4">
    <source>
        <dbReference type="Proteomes" id="UP000195570"/>
    </source>
</evidence>
<organism evidence="3 4">
    <name type="scientific">Trypanosoma equiperdum</name>
    <dbReference type="NCBI Taxonomy" id="5694"/>
    <lineage>
        <taxon>Eukaryota</taxon>
        <taxon>Discoba</taxon>
        <taxon>Euglenozoa</taxon>
        <taxon>Kinetoplastea</taxon>
        <taxon>Metakinetoplastina</taxon>
        <taxon>Trypanosomatida</taxon>
        <taxon>Trypanosomatidae</taxon>
        <taxon>Trypanosoma</taxon>
    </lineage>
</organism>
<feature type="signal peptide" evidence="2">
    <location>
        <begin position="1"/>
        <end position="26"/>
    </location>
</feature>
<keyword evidence="4" id="KW-1185">Reference proteome</keyword>
<dbReference type="VEuPathDB" id="TriTrypDB:TEOVI_000694300"/>
<sequence>MLIFLQQLAAATLLITAHLKPLTASAQTIGDDIRHWCHELSYLKEIKKQVEGNMQRRTEVAATNAEVAAMWKLAAWASSEHSTRAGAAVLEDYATKVLKQTTRAAAAKDDRATKLLLLLDKRIAAIQAREFARSALEYSTGTTATASANTNPCVLTPTAAIDAEYSCPEPDGGAKLKTDEVATKLHKATEIHLTELTDMSSLIAKQTVQIQAKTTTKQLFSVGSGTTANECKVDTSGDYAANSGGDITIKFGTGAKPTTKASRHTIAKHDDPLPSGSEAQKTMPWLKTNLLLTALHDIKAYLTTTIVDLSAISYETVAAEPEIESMLRNLLSNATPGSKPSPQDKHSLTKETLGPSDTEFQRKYLAGLKTNPLTYKKDGNEVKTTYSQLAQADDIGVALSYFMASEKQRSNSNDKDAVSVTKKQGSDEPDLGEKPEGKKEGDNTGKPACSSIQNETACEAVKGDIPPGKKAVCGWIEEK</sequence>
<gene>
    <name evidence="3" type="ORF">TEOVI_000694300</name>
</gene>
<protein>
    <recommendedName>
        <fullName evidence="5">Variant surface glycoprotein (VSG)</fullName>
    </recommendedName>
</protein>
<accession>A0A1G4HYF8</accession>
<evidence type="ECO:0008006" key="5">
    <source>
        <dbReference type="Google" id="ProtNLM"/>
    </source>
</evidence>
<evidence type="ECO:0000313" key="3">
    <source>
        <dbReference type="EMBL" id="SCU64212.1"/>
    </source>
</evidence>
<feature type="chain" id="PRO_5009235028" description="Variant surface glycoprotein (VSG)" evidence="2">
    <location>
        <begin position="27"/>
        <end position="479"/>
    </location>
</feature>
<keyword evidence="2" id="KW-0732">Signal</keyword>
<feature type="region of interest" description="Disordered" evidence="1">
    <location>
        <begin position="407"/>
        <end position="479"/>
    </location>
</feature>
<dbReference type="GeneID" id="92380877"/>
<feature type="region of interest" description="Disordered" evidence="1">
    <location>
        <begin position="332"/>
        <end position="356"/>
    </location>
</feature>
<dbReference type="RefSeq" id="XP_067076002.1">
    <property type="nucleotide sequence ID" value="XM_067219901.1"/>
</dbReference>
<evidence type="ECO:0000256" key="2">
    <source>
        <dbReference type="SAM" id="SignalP"/>
    </source>
</evidence>
<proteinExistence type="predicted"/>
<dbReference type="SUPFAM" id="SSF58087">
    <property type="entry name" value="Variant surface glycoprotein (N-terminal domain)"/>
    <property type="match status" value="1"/>
</dbReference>
<comment type="caution">
    <text evidence="3">The sequence shown here is derived from an EMBL/GenBank/DDBJ whole genome shotgun (WGS) entry which is preliminary data.</text>
</comment>
<feature type="compositionally biased region" description="Polar residues" evidence="1">
    <location>
        <begin position="332"/>
        <end position="341"/>
    </location>
</feature>
<feature type="compositionally biased region" description="Basic and acidic residues" evidence="1">
    <location>
        <begin position="407"/>
        <end position="417"/>
    </location>
</feature>
<name>A0A1G4HYF8_TRYEQ</name>
<feature type="compositionally biased region" description="Basic and acidic residues" evidence="1">
    <location>
        <begin position="431"/>
        <end position="443"/>
    </location>
</feature>
<dbReference type="AlphaFoldDB" id="A0A1G4HYF8"/>
<reference evidence="3" key="1">
    <citation type="submission" date="2016-09" db="EMBL/GenBank/DDBJ databases">
        <authorList>
            <person name="Hebert L."/>
            <person name="Moumen B."/>
        </authorList>
    </citation>
    <scope>NUCLEOTIDE SEQUENCE [LARGE SCALE GENOMIC DNA]</scope>
    <source>
        <strain evidence="3">OVI</strain>
    </source>
</reference>
<dbReference type="EMBL" id="CZPT02000015">
    <property type="protein sequence ID" value="SCU64212.1"/>
    <property type="molecule type" value="Genomic_DNA"/>
</dbReference>
<feature type="region of interest" description="Disordered" evidence="1">
    <location>
        <begin position="260"/>
        <end position="280"/>
    </location>
</feature>
<evidence type="ECO:0000256" key="1">
    <source>
        <dbReference type="SAM" id="MobiDB-lite"/>
    </source>
</evidence>
<dbReference type="Proteomes" id="UP000195570">
    <property type="component" value="Unassembled WGS sequence"/>
</dbReference>